<dbReference type="PANTHER" id="PTHR46193">
    <property type="entry name" value="6-PHOSPHOGLUCONATE PHOSPHATASE"/>
    <property type="match status" value="1"/>
</dbReference>
<dbReference type="GO" id="GO:0016787">
    <property type="term" value="F:hydrolase activity"/>
    <property type="evidence" value="ECO:0007669"/>
    <property type="project" value="UniProtKB-KW"/>
</dbReference>
<dbReference type="CDD" id="cd16423">
    <property type="entry name" value="HAD_BPGM-like"/>
    <property type="match status" value="1"/>
</dbReference>
<keyword evidence="5" id="KW-0378">Hydrolase</keyword>
<dbReference type="AlphaFoldDB" id="A0A942ULK0"/>
<dbReference type="PANTHER" id="PTHR46193:SF21">
    <property type="entry name" value="SLL1138 PROTEIN"/>
    <property type="match status" value="1"/>
</dbReference>
<keyword evidence="6" id="KW-1185">Reference proteome</keyword>
<dbReference type="SUPFAM" id="SSF56784">
    <property type="entry name" value="HAD-like"/>
    <property type="match status" value="1"/>
</dbReference>
<comment type="similarity">
    <text evidence="2">Belongs to the HAD-like hydrolase superfamily. CbbY/CbbZ/Gph/YieH family.</text>
</comment>
<evidence type="ECO:0000256" key="2">
    <source>
        <dbReference type="ARBA" id="ARBA00006171"/>
    </source>
</evidence>
<sequence length="219" mass="25004">MIKAVIFDFDGTIVDTESAWFDIYRAVLKAEHQYDLSLKDFVKIVGTTDEALFDFIDQSLDSPLDRKLFGEKVKEQFKEIKEQLVLREGFLEILESIKDSGVQLALASSSKRDWVVGFLDRYELTEYFPIIFTAEDVQEVKPNPELYIKTLEALGVDPDEAVAVEDSANGSLAAIRAGINCLIIPNDVTKSFEFHEKAQLIESYAEFDLVRYLKKETWN</sequence>
<dbReference type="InterPro" id="IPR023214">
    <property type="entry name" value="HAD_sf"/>
</dbReference>
<proteinExistence type="inferred from homology"/>
<keyword evidence="3" id="KW-0479">Metal-binding</keyword>
<organism evidence="5 6">
    <name type="scientific">Lederbergia citrea</name>
    <dbReference type="NCBI Taxonomy" id="2833581"/>
    <lineage>
        <taxon>Bacteria</taxon>
        <taxon>Bacillati</taxon>
        <taxon>Bacillota</taxon>
        <taxon>Bacilli</taxon>
        <taxon>Bacillales</taxon>
        <taxon>Bacillaceae</taxon>
        <taxon>Lederbergia</taxon>
    </lineage>
</organism>
<evidence type="ECO:0000256" key="3">
    <source>
        <dbReference type="ARBA" id="ARBA00022723"/>
    </source>
</evidence>
<dbReference type="NCBIfam" id="TIGR01509">
    <property type="entry name" value="HAD-SF-IA-v3"/>
    <property type="match status" value="1"/>
</dbReference>
<name>A0A942ULK0_9BACI</name>
<dbReference type="InterPro" id="IPR023198">
    <property type="entry name" value="PGP-like_dom2"/>
</dbReference>
<dbReference type="InterPro" id="IPR006439">
    <property type="entry name" value="HAD-SF_hydro_IA"/>
</dbReference>
<protein>
    <submittedName>
        <fullName evidence="5">HAD family hydrolase</fullName>
    </submittedName>
</protein>
<comment type="cofactor">
    <cofactor evidence="1">
        <name>Mg(2+)</name>
        <dbReference type="ChEBI" id="CHEBI:18420"/>
    </cofactor>
</comment>
<accession>A0A942ULK0</accession>
<dbReference type="Pfam" id="PF13419">
    <property type="entry name" value="HAD_2"/>
    <property type="match status" value="1"/>
</dbReference>
<evidence type="ECO:0000256" key="4">
    <source>
        <dbReference type="ARBA" id="ARBA00022842"/>
    </source>
</evidence>
<dbReference type="InterPro" id="IPR041492">
    <property type="entry name" value="HAD_2"/>
</dbReference>
<reference evidence="5 6" key="1">
    <citation type="submission" date="2021-05" db="EMBL/GenBank/DDBJ databases">
        <title>Novel Bacillus species.</title>
        <authorList>
            <person name="Liu G."/>
        </authorList>
    </citation>
    <scope>NUCLEOTIDE SEQUENCE [LARGE SCALE GENOMIC DNA]</scope>
    <source>
        <strain evidence="5 6">FJAT-49682</strain>
    </source>
</reference>
<dbReference type="RefSeq" id="WP_213098597.1">
    <property type="nucleotide sequence ID" value="NZ_JAGYPN010000002.1"/>
</dbReference>
<dbReference type="InterPro" id="IPR051600">
    <property type="entry name" value="Beta-PGM-like"/>
</dbReference>
<evidence type="ECO:0000256" key="1">
    <source>
        <dbReference type="ARBA" id="ARBA00001946"/>
    </source>
</evidence>
<dbReference type="InterPro" id="IPR036412">
    <property type="entry name" value="HAD-like_sf"/>
</dbReference>
<keyword evidence="4" id="KW-0460">Magnesium</keyword>
<dbReference type="SFLD" id="SFLDG01135">
    <property type="entry name" value="C1.5.6:_HAD__Beta-PGM__Phospha"/>
    <property type="match status" value="1"/>
</dbReference>
<dbReference type="GO" id="GO:0046872">
    <property type="term" value="F:metal ion binding"/>
    <property type="evidence" value="ECO:0007669"/>
    <property type="project" value="UniProtKB-KW"/>
</dbReference>
<dbReference type="SFLD" id="SFLDS00003">
    <property type="entry name" value="Haloacid_Dehalogenase"/>
    <property type="match status" value="1"/>
</dbReference>
<evidence type="ECO:0000313" key="6">
    <source>
        <dbReference type="Proteomes" id="UP000676456"/>
    </source>
</evidence>
<dbReference type="EMBL" id="JAGYPN010000002">
    <property type="protein sequence ID" value="MBS4223600.1"/>
    <property type="molecule type" value="Genomic_DNA"/>
</dbReference>
<dbReference type="Gene3D" id="1.10.150.240">
    <property type="entry name" value="Putative phosphatase, domain 2"/>
    <property type="match status" value="1"/>
</dbReference>
<gene>
    <name evidence="5" type="ORF">KHA91_12660</name>
</gene>
<dbReference type="Proteomes" id="UP000676456">
    <property type="component" value="Unassembled WGS sequence"/>
</dbReference>
<dbReference type="Gene3D" id="3.40.50.1000">
    <property type="entry name" value="HAD superfamily/HAD-like"/>
    <property type="match status" value="1"/>
</dbReference>
<comment type="caution">
    <text evidence="5">The sequence shown here is derived from an EMBL/GenBank/DDBJ whole genome shotgun (WGS) entry which is preliminary data.</text>
</comment>
<evidence type="ECO:0000313" key="5">
    <source>
        <dbReference type="EMBL" id="MBS4223600.1"/>
    </source>
</evidence>
<dbReference type="SFLD" id="SFLDG01129">
    <property type="entry name" value="C1.5:_HAD__Beta-PGM__Phosphata"/>
    <property type="match status" value="1"/>
</dbReference>